<evidence type="ECO:0000259" key="9">
    <source>
        <dbReference type="Pfam" id="PF00924"/>
    </source>
</evidence>
<keyword evidence="11" id="KW-1185">Reference proteome</keyword>
<keyword evidence="4 7" id="KW-0472">Membrane</keyword>
<keyword evidence="8" id="KW-0732">Signal</keyword>
<evidence type="ECO:0000256" key="2">
    <source>
        <dbReference type="ARBA" id="ARBA00022692"/>
    </source>
</evidence>
<dbReference type="RefSeq" id="WP_184331033.1">
    <property type="nucleotide sequence ID" value="NZ_JACHHZ010000002.1"/>
</dbReference>
<dbReference type="AlphaFoldDB" id="A0A841HL78"/>
<dbReference type="InterPro" id="IPR023408">
    <property type="entry name" value="MscS_beta-dom_sf"/>
</dbReference>
<feature type="region of interest" description="Disordered" evidence="6">
    <location>
        <begin position="562"/>
        <end position="581"/>
    </location>
</feature>
<dbReference type="GO" id="GO:0016020">
    <property type="term" value="C:membrane"/>
    <property type="evidence" value="ECO:0007669"/>
    <property type="project" value="UniProtKB-SubCell"/>
</dbReference>
<feature type="transmembrane region" description="Helical" evidence="7">
    <location>
        <begin position="421"/>
        <end position="450"/>
    </location>
</feature>
<keyword evidence="3 7" id="KW-1133">Transmembrane helix</keyword>
<dbReference type="Pfam" id="PF00924">
    <property type="entry name" value="MS_channel_2nd"/>
    <property type="match status" value="1"/>
</dbReference>
<evidence type="ECO:0000256" key="4">
    <source>
        <dbReference type="ARBA" id="ARBA00023136"/>
    </source>
</evidence>
<evidence type="ECO:0000256" key="6">
    <source>
        <dbReference type="SAM" id="MobiDB-lite"/>
    </source>
</evidence>
<dbReference type="PANTHER" id="PTHR30566">
    <property type="entry name" value="YNAI-RELATED MECHANOSENSITIVE ION CHANNEL"/>
    <property type="match status" value="1"/>
</dbReference>
<protein>
    <submittedName>
        <fullName evidence="10">Small-conductance mechanosensitive channel</fullName>
    </submittedName>
</protein>
<dbReference type="Proteomes" id="UP000588068">
    <property type="component" value="Unassembled WGS sequence"/>
</dbReference>
<dbReference type="InterPro" id="IPR006685">
    <property type="entry name" value="MscS_channel_2nd"/>
</dbReference>
<comment type="caution">
    <text evidence="10">The sequence shown here is derived from an EMBL/GenBank/DDBJ whole genome shotgun (WGS) entry which is preliminary data.</text>
</comment>
<dbReference type="EMBL" id="JACHHZ010000002">
    <property type="protein sequence ID" value="MBB6093040.1"/>
    <property type="molecule type" value="Genomic_DNA"/>
</dbReference>
<evidence type="ECO:0000313" key="10">
    <source>
        <dbReference type="EMBL" id="MBB6093040.1"/>
    </source>
</evidence>
<feature type="transmembrane region" description="Helical" evidence="7">
    <location>
        <begin position="356"/>
        <end position="374"/>
    </location>
</feature>
<organism evidence="10 11">
    <name type="scientific">Povalibacter uvarum</name>
    <dbReference type="NCBI Taxonomy" id="732238"/>
    <lineage>
        <taxon>Bacteria</taxon>
        <taxon>Pseudomonadati</taxon>
        <taxon>Pseudomonadota</taxon>
        <taxon>Gammaproteobacteria</taxon>
        <taxon>Steroidobacterales</taxon>
        <taxon>Steroidobacteraceae</taxon>
        <taxon>Povalibacter</taxon>
    </lineage>
</organism>
<dbReference type="SUPFAM" id="SSF50182">
    <property type="entry name" value="Sm-like ribonucleoproteins"/>
    <property type="match status" value="1"/>
</dbReference>
<evidence type="ECO:0000256" key="8">
    <source>
        <dbReference type="SAM" id="SignalP"/>
    </source>
</evidence>
<feature type="transmembrane region" description="Helical" evidence="7">
    <location>
        <begin position="395"/>
        <end position="415"/>
    </location>
</feature>
<feature type="coiled-coil region" evidence="5">
    <location>
        <begin position="117"/>
        <end position="168"/>
    </location>
</feature>
<dbReference type="InterPro" id="IPR010920">
    <property type="entry name" value="LSM_dom_sf"/>
</dbReference>
<evidence type="ECO:0000256" key="5">
    <source>
        <dbReference type="SAM" id="Coils"/>
    </source>
</evidence>
<accession>A0A841HL78</accession>
<dbReference type="Gene3D" id="2.30.30.60">
    <property type="match status" value="1"/>
</dbReference>
<feature type="signal peptide" evidence="8">
    <location>
        <begin position="1"/>
        <end position="20"/>
    </location>
</feature>
<evidence type="ECO:0000313" key="11">
    <source>
        <dbReference type="Proteomes" id="UP000588068"/>
    </source>
</evidence>
<gene>
    <name evidence="10" type="ORF">HNQ60_001918</name>
</gene>
<keyword evidence="2 7" id="KW-0812">Transmembrane</keyword>
<comment type="subcellular location">
    <subcellularLocation>
        <location evidence="1">Membrane</location>
    </subcellularLocation>
</comment>
<sequence length="630" mass="68425">MSAKPLLLVAIALLTLGVHAAEETAPTPPAPADSRTVMTIEQVVQLLDETVDWYRTLGMQQQASTQPSDLLILYANRQTADKVMTLAFEIARANAELISSEEGAKAQQNTDSGSQTLARIQRRLDEQRQSVQAELDAAKRQLASADDRENASTRVSVLQRELDLLNARRNYLSSMEQFEHENDAGGFGANTLKAHIDAIAASIPSMSAATPAAATAAAASAPTPTPGTLSFSQFGIWDLTAAVFRLSGKMRTIDAIDQRTADLQEVFTQIRNPPLEQLKALTARGDALGAQSDNTDSATLKTMRDQYDTLAWLFKQTSSMLTPLSRAGVLLDQYRHNLKSWRDATERQYYEALKALGMRVLFFAALLAIVFGAAELWQRAVFRYVHDARRRSRFLLLRRIVIWCLVVAIAASTFATELGSLATFAGLITAGLAVAMQSVLVSVVGYFFLIGKYGIRVGDRVQIGSVTGEVIELGLVRLHLMELGGQGLQAPTGRVVAFANSVIFQASGGLFKQIAGVNLAWHDVTLSLPPGADYAVIKDELVAAVNDVLNDYRDDIVRQSQEIQKAASSNETGDPQPQVQLRFSPDGVEAVVRYPVQLSHAAEIDERVSRELLNVISAHSNAAPRLGAPA</sequence>
<evidence type="ECO:0000256" key="7">
    <source>
        <dbReference type="SAM" id="Phobius"/>
    </source>
</evidence>
<feature type="chain" id="PRO_5032798576" evidence="8">
    <location>
        <begin position="21"/>
        <end position="630"/>
    </location>
</feature>
<feature type="domain" description="Mechanosensitive ion channel MscS" evidence="9">
    <location>
        <begin position="442"/>
        <end position="500"/>
    </location>
</feature>
<name>A0A841HL78_9GAMM</name>
<dbReference type="GO" id="GO:0008381">
    <property type="term" value="F:mechanosensitive monoatomic ion channel activity"/>
    <property type="evidence" value="ECO:0007669"/>
    <property type="project" value="UniProtKB-ARBA"/>
</dbReference>
<reference evidence="10 11" key="1">
    <citation type="submission" date="2020-08" db="EMBL/GenBank/DDBJ databases">
        <title>Genomic Encyclopedia of Type Strains, Phase IV (KMG-IV): sequencing the most valuable type-strain genomes for metagenomic binning, comparative biology and taxonomic classification.</title>
        <authorList>
            <person name="Goeker M."/>
        </authorList>
    </citation>
    <scope>NUCLEOTIDE SEQUENCE [LARGE SCALE GENOMIC DNA]</scope>
    <source>
        <strain evidence="10 11">DSM 26723</strain>
    </source>
</reference>
<dbReference type="PANTHER" id="PTHR30566:SF5">
    <property type="entry name" value="MECHANOSENSITIVE ION CHANNEL PROTEIN 1, MITOCHONDRIAL-RELATED"/>
    <property type="match status" value="1"/>
</dbReference>
<evidence type="ECO:0000256" key="3">
    <source>
        <dbReference type="ARBA" id="ARBA00022989"/>
    </source>
</evidence>
<keyword evidence="5" id="KW-0175">Coiled coil</keyword>
<proteinExistence type="predicted"/>
<evidence type="ECO:0000256" key="1">
    <source>
        <dbReference type="ARBA" id="ARBA00004370"/>
    </source>
</evidence>